<evidence type="ECO:0000313" key="2">
    <source>
        <dbReference type="Proteomes" id="UP000499080"/>
    </source>
</evidence>
<proteinExistence type="predicted"/>
<dbReference type="Proteomes" id="UP000499080">
    <property type="component" value="Unassembled WGS sequence"/>
</dbReference>
<keyword evidence="2" id="KW-1185">Reference proteome</keyword>
<reference evidence="1 2" key="1">
    <citation type="journal article" date="2019" name="Sci. Rep.">
        <title>Orb-weaving spider Araneus ventricosus genome elucidates the spidroin gene catalogue.</title>
        <authorList>
            <person name="Kono N."/>
            <person name="Nakamura H."/>
            <person name="Ohtoshi R."/>
            <person name="Moran D.A.P."/>
            <person name="Shinohara A."/>
            <person name="Yoshida Y."/>
            <person name="Fujiwara M."/>
            <person name="Mori M."/>
            <person name="Tomita M."/>
            <person name="Arakawa K."/>
        </authorList>
    </citation>
    <scope>NUCLEOTIDE SEQUENCE [LARGE SCALE GENOMIC DNA]</scope>
</reference>
<protein>
    <submittedName>
        <fullName evidence="1">Uncharacterized protein</fullName>
    </submittedName>
</protein>
<organism evidence="1 2">
    <name type="scientific">Araneus ventricosus</name>
    <name type="common">Orbweaver spider</name>
    <name type="synonym">Epeira ventricosa</name>
    <dbReference type="NCBI Taxonomy" id="182803"/>
    <lineage>
        <taxon>Eukaryota</taxon>
        <taxon>Metazoa</taxon>
        <taxon>Ecdysozoa</taxon>
        <taxon>Arthropoda</taxon>
        <taxon>Chelicerata</taxon>
        <taxon>Arachnida</taxon>
        <taxon>Araneae</taxon>
        <taxon>Araneomorphae</taxon>
        <taxon>Entelegynae</taxon>
        <taxon>Araneoidea</taxon>
        <taxon>Araneidae</taxon>
        <taxon>Araneus</taxon>
    </lineage>
</organism>
<comment type="caution">
    <text evidence="1">The sequence shown here is derived from an EMBL/GenBank/DDBJ whole genome shotgun (WGS) entry which is preliminary data.</text>
</comment>
<gene>
    <name evidence="1" type="ORF">AVEN_135918_1</name>
</gene>
<dbReference type="AlphaFoldDB" id="A0A4Y2N174"/>
<evidence type="ECO:0000313" key="1">
    <source>
        <dbReference type="EMBL" id="GBN32612.1"/>
    </source>
</evidence>
<dbReference type="EMBL" id="BGPR01008262">
    <property type="protein sequence ID" value="GBN32612.1"/>
    <property type="molecule type" value="Genomic_DNA"/>
</dbReference>
<sequence length="129" mass="14059">MSGSDSEDMDANSCYGTKSEENDDYLHITMDNDNQTVSLKSSYVQLRSLFCILAASLICKGGGAILSHRTCSKCVASEGGANCHSELATSSFQVGRVKFCHDKSKSNLLQTYVLSGWPAKRQTRPPRTL</sequence>
<name>A0A4Y2N174_ARAVE</name>
<accession>A0A4Y2N174</accession>